<comment type="caution">
    <text evidence="1">The sequence shown here is derived from an EMBL/GenBank/DDBJ whole genome shotgun (WGS) entry which is preliminary data.</text>
</comment>
<evidence type="ECO:0000313" key="1">
    <source>
        <dbReference type="EMBL" id="TFD76568.1"/>
    </source>
</evidence>
<dbReference type="Gene3D" id="3.40.50.1820">
    <property type="entry name" value="alpha/beta hydrolase"/>
    <property type="match status" value="1"/>
</dbReference>
<dbReference type="EMBL" id="SOHQ01000036">
    <property type="protein sequence ID" value="TFD76568.1"/>
    <property type="molecule type" value="Genomic_DNA"/>
</dbReference>
<organism evidence="1 2">
    <name type="scientific">Cryobacterium psychrophilum</name>
    <dbReference type="NCBI Taxonomy" id="41988"/>
    <lineage>
        <taxon>Bacteria</taxon>
        <taxon>Bacillati</taxon>
        <taxon>Actinomycetota</taxon>
        <taxon>Actinomycetes</taxon>
        <taxon>Micrococcales</taxon>
        <taxon>Microbacteriaceae</taxon>
        <taxon>Cryobacterium</taxon>
    </lineage>
</organism>
<dbReference type="Proteomes" id="UP000298218">
    <property type="component" value="Unassembled WGS sequence"/>
</dbReference>
<sequence>MNTQHATPPPATRFLAQPEGRIAYDIQGAGPLVLLVPGMGDLRSTYRFLTPALVAAGYTVATTDLRGHGDSSSVFSSYGDAVTASDLVALLDDLGTPAVVIGNSMGAGAAVIAAADRPELVNGLVLVGPFVREPASNTPFKRLFLRLLMARPWAAAAWKAYLPKLYVGRPPTDFSQYKKDVIASIRRPGYTRAFSLTTRTDHVQAGDSLDRVTAPVLIVMGEKDPDFKDPKAEADWIARTLHGEAVMVPDAGHYPQSQQPERTSAAIIRFLSTLKNHA</sequence>
<dbReference type="InterPro" id="IPR000073">
    <property type="entry name" value="AB_hydrolase_1"/>
</dbReference>
<dbReference type="PRINTS" id="PR00111">
    <property type="entry name" value="ABHYDROLASE"/>
</dbReference>
<keyword evidence="1" id="KW-0378">Hydrolase</keyword>
<name>A0A4Y8KKX9_9MICO</name>
<proteinExistence type="predicted"/>
<dbReference type="PANTHER" id="PTHR46438:SF11">
    <property type="entry name" value="LIPASE-RELATED"/>
    <property type="match status" value="1"/>
</dbReference>
<protein>
    <submittedName>
        <fullName evidence="1">Alpha/beta hydrolase</fullName>
    </submittedName>
</protein>
<gene>
    <name evidence="1" type="ORF">E3T53_13340</name>
</gene>
<dbReference type="GO" id="GO:0016787">
    <property type="term" value="F:hydrolase activity"/>
    <property type="evidence" value="ECO:0007669"/>
    <property type="project" value="UniProtKB-KW"/>
</dbReference>
<accession>A0A4Y8KKX9</accession>
<dbReference type="Pfam" id="PF12697">
    <property type="entry name" value="Abhydrolase_6"/>
    <property type="match status" value="1"/>
</dbReference>
<dbReference type="RefSeq" id="WP_134172763.1">
    <property type="nucleotide sequence ID" value="NZ_SODI01000001.1"/>
</dbReference>
<reference evidence="1 2" key="1">
    <citation type="submission" date="2019-03" db="EMBL/GenBank/DDBJ databases">
        <title>Genomics of glacier-inhabiting Cryobacterium strains.</title>
        <authorList>
            <person name="Liu Q."/>
            <person name="Xin Y.-H."/>
        </authorList>
    </citation>
    <scope>NUCLEOTIDE SEQUENCE [LARGE SCALE GENOMIC DNA]</scope>
    <source>
        <strain evidence="1 2">CGMCC 1.4292</strain>
    </source>
</reference>
<dbReference type="OrthoDB" id="3771266at2"/>
<evidence type="ECO:0000313" key="2">
    <source>
        <dbReference type="Proteomes" id="UP000298218"/>
    </source>
</evidence>
<dbReference type="SUPFAM" id="SSF53474">
    <property type="entry name" value="alpha/beta-Hydrolases"/>
    <property type="match status" value="1"/>
</dbReference>
<dbReference type="PRINTS" id="PR00412">
    <property type="entry name" value="EPOXHYDRLASE"/>
</dbReference>
<dbReference type="InterPro" id="IPR000639">
    <property type="entry name" value="Epox_hydrolase-like"/>
</dbReference>
<keyword evidence="2" id="KW-1185">Reference proteome</keyword>
<dbReference type="InterPro" id="IPR029058">
    <property type="entry name" value="AB_hydrolase_fold"/>
</dbReference>
<dbReference type="AlphaFoldDB" id="A0A4Y8KKX9"/>
<dbReference type="PANTHER" id="PTHR46438">
    <property type="entry name" value="ALPHA/BETA-HYDROLASES SUPERFAMILY PROTEIN"/>
    <property type="match status" value="1"/>
</dbReference>